<feature type="compositionally biased region" description="Basic residues" evidence="3">
    <location>
        <begin position="1363"/>
        <end position="1373"/>
    </location>
</feature>
<dbReference type="Pfam" id="PF04931">
    <property type="entry name" value="DNA_pol_phi"/>
    <property type="match status" value="1"/>
</dbReference>
<dbReference type="InterPro" id="IPR007015">
    <property type="entry name" value="DNA_pol_V/MYBBP1A"/>
</dbReference>
<sequence length="1373" mass="151529">MKRHHRQVEEDDEHESAEMDVDTEEKVEPDETDQDTHSESDEDDAEGDSQIQRQPVAANPFLDAFYGLSSVSGKERAQAAQVILHHALVGPDANAKDAAYAFRRLLNGLCSGRAAARQGNAAALAKFVMIATIEDKLDAVQLETLKEGEKSVSSLLYLRNRLLAATNPNETQGRRKGSEERDYQFGRLFGIMAIFRSGVLCPSKENKADLNDILVVATGFLTDLANLYEYKNWMREPAAHAIGTMLNSYYAVCPKDNKAVKIIDHLVKTLSTLELLTKGDVHFDDDDDDEKPLYAKYSAEQVAIVAHIQANVHLHGDALPSPLDQPILTKDTIPLLAGALSEVSSVTQPRMHLVWDTIWILLTESAPDQGTQMVDLRIPRQSVPVGDDSLHDILEGLFRYVVIEKLLGLENDAGFENGKTTHERRALALCIVRNLAGAEFVSSVSGRTVLNMEVQLLEDIVLTTVLVQRLFVDVICAGTVGGSKKQSEHMLKPLSLQVLDSILASFSDDFRSDMVTRRLVVVRAFLDCEPRFDTRTKTTFIADLLGILSYTTLDAGRRALLNEFVSYLEIKIARAATDAKLGVSTYDAIGFVDWLFGVAKVFLRSEIATETTARPEVRRIISFLSAAAFFDCKSSTVEFSKNRLTTKKKGKKRSPNLDESVKHPVIAAASLLKNERIGLNDFIPYDVRIILSARYYSLLADIVATTLRSSDSLKEKNVLDQLSDTIDGIHTLVSMGVHTFGLANKEEGMETNDSPNDIVLNLRRKAYNIPAKSEKPSKCVTAFAILASTLYLHLYTSGRPADVLADDDLDADDGNDHEELVEAIADVSHVATLFESDCKEGDYPLRSLAELCANLLSSPLSFGSNSKGASPKMIREVVKLCWTGGLVHSALSKNNVLDSQVMAILLGGIGVTSDSIGEDMNLDEEEEDDDSDSESSGDDISTMSKKETHAPDAENVGESVRLEEISNEEEEVELDSSNLQSLLEEENDTDVELEHHEGADAALAKLILLRQDARKTGQQARERLAIAQYQRCVLLLETAVLGKPEGWGSLLRTNGLLNTIVPLIQYRKALEKDILKSTDKGSLARTGEKRSFMDKITSLLKMKIYKVRTSTIEWSEDCDQLELATSIATWLLSEIKSNSTKEHKSCCSGGLMFVLKALKTSEDKLTLAGIFSTAVDEWSSKKSTRLESSFFEQLIQTNPVIAQLCLVEPVCRASLFARSAYLKSEGFRLMALLYNLNINPGLSSNEVAALNGLDVASGSFFVAVWAALQDEEMKKSKRIREVLKSTEKVLAYCSARVDSSDNIGKKDTMELRELLRRLRDDSESHGIAKVCTKLVDDFATLVEKLDTKAEANEAATNIQSSISKKKKKGKKKK</sequence>
<dbReference type="Proteomes" id="UP000836788">
    <property type="component" value="Chromosome 1"/>
</dbReference>
<dbReference type="GO" id="GO:0003677">
    <property type="term" value="F:DNA binding"/>
    <property type="evidence" value="ECO:0007669"/>
    <property type="project" value="InterPro"/>
</dbReference>
<feature type="compositionally biased region" description="Acidic residues" evidence="3">
    <location>
        <begin position="922"/>
        <end position="937"/>
    </location>
</feature>
<organism evidence="4">
    <name type="scientific">Phaeodactylum tricornutum</name>
    <name type="common">Diatom</name>
    <dbReference type="NCBI Taxonomy" id="2850"/>
    <lineage>
        <taxon>Eukaryota</taxon>
        <taxon>Sar</taxon>
        <taxon>Stramenopiles</taxon>
        <taxon>Ochrophyta</taxon>
        <taxon>Bacillariophyta</taxon>
        <taxon>Bacillariophyceae</taxon>
        <taxon>Bacillariophycidae</taxon>
        <taxon>Naviculales</taxon>
        <taxon>Phaeodactylaceae</taxon>
        <taxon>Phaeodactylum</taxon>
    </lineage>
</organism>
<dbReference type="PANTHER" id="PTHR13213">
    <property type="entry name" value="MYB-BINDING PROTEIN 1A FAMILY MEMBER"/>
    <property type="match status" value="1"/>
</dbReference>
<feature type="region of interest" description="Disordered" evidence="3">
    <location>
        <begin position="1352"/>
        <end position="1373"/>
    </location>
</feature>
<dbReference type="EMBL" id="OU594942">
    <property type="protein sequence ID" value="CAG9277632.1"/>
    <property type="molecule type" value="Genomic_DNA"/>
</dbReference>
<protein>
    <submittedName>
        <fullName evidence="4">Uncharacterized protein</fullName>
    </submittedName>
</protein>
<proteinExistence type="predicted"/>
<evidence type="ECO:0000256" key="3">
    <source>
        <dbReference type="SAM" id="MobiDB-lite"/>
    </source>
</evidence>
<dbReference type="PANTHER" id="PTHR13213:SF2">
    <property type="entry name" value="MYB-BINDING PROTEIN 1A"/>
    <property type="match status" value="1"/>
</dbReference>
<evidence type="ECO:0000256" key="1">
    <source>
        <dbReference type="ARBA" id="ARBA00004123"/>
    </source>
</evidence>
<feature type="region of interest" description="Disordered" evidence="3">
    <location>
        <begin position="922"/>
        <end position="987"/>
    </location>
</feature>
<name>A0A8J9SEB6_PHATR</name>
<gene>
    <name evidence="4" type="ORF">PTTT1_LOCUS4402</name>
</gene>
<accession>A0A8J9SEB6</accession>
<comment type="subcellular location">
    <subcellularLocation>
        <location evidence="1">Nucleus</location>
    </subcellularLocation>
</comment>
<feature type="region of interest" description="Disordered" evidence="3">
    <location>
        <begin position="1"/>
        <end position="54"/>
    </location>
</feature>
<dbReference type="GO" id="GO:0005730">
    <property type="term" value="C:nucleolus"/>
    <property type="evidence" value="ECO:0007669"/>
    <property type="project" value="InterPro"/>
</dbReference>
<evidence type="ECO:0000256" key="2">
    <source>
        <dbReference type="ARBA" id="ARBA00023242"/>
    </source>
</evidence>
<evidence type="ECO:0000313" key="4">
    <source>
        <dbReference type="EMBL" id="CAG9277632.1"/>
    </source>
</evidence>
<reference evidence="4" key="1">
    <citation type="submission" date="2022-02" db="EMBL/GenBank/DDBJ databases">
        <authorList>
            <person name="Giguere J D."/>
        </authorList>
    </citation>
    <scope>NUCLEOTIDE SEQUENCE</scope>
    <source>
        <strain evidence="4">CCAP 1055/1</strain>
    </source>
</reference>
<keyword evidence="2" id="KW-0539">Nucleus</keyword>
<feature type="compositionally biased region" description="Acidic residues" evidence="3">
    <location>
        <begin position="9"/>
        <end position="33"/>
    </location>
</feature>
<dbReference type="GO" id="GO:0006355">
    <property type="term" value="P:regulation of DNA-templated transcription"/>
    <property type="evidence" value="ECO:0007669"/>
    <property type="project" value="InterPro"/>
</dbReference>
<feature type="compositionally biased region" description="Acidic residues" evidence="3">
    <location>
        <begin position="965"/>
        <end position="974"/>
    </location>
</feature>